<dbReference type="STRING" id="322104.A3LNH1"/>
<sequence length="216" mass="25350">MVVTTRSRSAKVPTKIKFSEADNSLNEVEYHTAEENEEEEEESSSEDSDDDAPEEESLSTAKQDIINKQKKQKELEAQRRKEERERRRELDLKNKEQKSKKKEREQPQQEENELPDFLPDDLIEAIENDGLLAAHTQSKHLKVQDFEEMDQKLLRQKIKQEKLRAIKLSKKLSVNKGPVQVKVQSFNSNKKLVPKSESRIVKSKDKWLKRKSLNRK</sequence>
<gene>
    <name evidence="2" type="ORF">PICST_29588</name>
</gene>
<dbReference type="GO" id="GO:0006364">
    <property type="term" value="P:rRNA processing"/>
    <property type="evidence" value="ECO:0007669"/>
    <property type="project" value="InterPro"/>
</dbReference>
<proteinExistence type="predicted"/>
<evidence type="ECO:0000256" key="1">
    <source>
        <dbReference type="SAM" id="MobiDB-lite"/>
    </source>
</evidence>
<dbReference type="RefSeq" id="XP_001382883.2">
    <property type="nucleotide sequence ID" value="XM_001382846.1"/>
</dbReference>
<evidence type="ECO:0000313" key="3">
    <source>
        <dbReference type="Proteomes" id="UP000002258"/>
    </source>
</evidence>
<dbReference type="GO" id="GO:0030515">
    <property type="term" value="F:snoRNA binding"/>
    <property type="evidence" value="ECO:0007669"/>
    <property type="project" value="InterPro"/>
</dbReference>
<dbReference type="InterPro" id="IPR013268">
    <property type="entry name" value="UTP16"/>
</dbReference>
<keyword evidence="3" id="KW-1185">Reference proteome</keyword>
<reference evidence="2 3" key="1">
    <citation type="journal article" date="2007" name="Nat. Biotechnol.">
        <title>Genome sequence of the lignocellulose-bioconverting and xylose-fermenting yeast Pichia stipitis.</title>
        <authorList>
            <person name="Jeffries T.W."/>
            <person name="Grigoriev I.V."/>
            <person name="Grimwood J."/>
            <person name="Laplaza J.M."/>
            <person name="Aerts A."/>
            <person name="Salamov A."/>
            <person name="Schmutz J."/>
            <person name="Lindquist E."/>
            <person name="Dehal P."/>
            <person name="Shapiro H."/>
            <person name="Jin Y.S."/>
            <person name="Passoth V."/>
            <person name="Richardson P.M."/>
        </authorList>
    </citation>
    <scope>NUCLEOTIDE SEQUENCE [LARGE SCALE GENOMIC DNA]</scope>
    <source>
        <strain evidence="3">ATCC 58785 / CBS 6054 / NBRC 10063 / NRRL Y-11545</strain>
    </source>
</reference>
<dbReference type="GeneID" id="4837034"/>
<dbReference type="HOGENOM" id="CLU_077704_1_0_1"/>
<dbReference type="InParanoid" id="A3LNH1"/>
<dbReference type="KEGG" id="pic:PICST_29588"/>
<dbReference type="eggNOG" id="ENOG502S51X">
    <property type="taxonomic scope" value="Eukaryota"/>
</dbReference>
<organism evidence="2 3">
    <name type="scientific">Scheffersomyces stipitis (strain ATCC 58785 / CBS 6054 / NBRC 10063 / NRRL Y-11545)</name>
    <name type="common">Yeast</name>
    <name type="synonym">Pichia stipitis</name>
    <dbReference type="NCBI Taxonomy" id="322104"/>
    <lineage>
        <taxon>Eukaryota</taxon>
        <taxon>Fungi</taxon>
        <taxon>Dikarya</taxon>
        <taxon>Ascomycota</taxon>
        <taxon>Saccharomycotina</taxon>
        <taxon>Pichiomycetes</taxon>
        <taxon>Debaryomycetaceae</taxon>
        <taxon>Scheffersomyces</taxon>
    </lineage>
</organism>
<feature type="region of interest" description="Disordered" evidence="1">
    <location>
        <begin position="1"/>
        <end position="121"/>
    </location>
</feature>
<feature type="compositionally biased region" description="Acidic residues" evidence="1">
    <location>
        <begin position="35"/>
        <end position="57"/>
    </location>
</feature>
<dbReference type="Pfam" id="PF08297">
    <property type="entry name" value="U3_snoRNA_assoc"/>
    <property type="match status" value="1"/>
</dbReference>
<dbReference type="OrthoDB" id="4096107at2759"/>
<protein>
    <submittedName>
        <fullName evidence="2">Uncharacterized protein</fullName>
    </submittedName>
</protein>
<evidence type="ECO:0000313" key="2">
    <source>
        <dbReference type="EMBL" id="ABN64854.2"/>
    </source>
</evidence>
<accession>A3LNH1</accession>
<feature type="compositionally biased region" description="Acidic residues" evidence="1">
    <location>
        <begin position="108"/>
        <end position="121"/>
    </location>
</feature>
<name>A3LNH1_PICST</name>
<dbReference type="EMBL" id="CP000496">
    <property type="protein sequence ID" value="ABN64854.2"/>
    <property type="molecule type" value="Genomic_DNA"/>
</dbReference>
<dbReference type="OMA" id="IRSKDRW"/>
<dbReference type="AlphaFoldDB" id="A3LNH1"/>
<dbReference type="Proteomes" id="UP000002258">
    <property type="component" value="Chromosome 2"/>
</dbReference>
<feature type="compositionally biased region" description="Basic and acidic residues" evidence="1">
    <location>
        <begin position="72"/>
        <end position="107"/>
    </location>
</feature>